<keyword evidence="15 21" id="KW-0411">Iron-sulfur</keyword>
<dbReference type="Gene3D" id="3.20.20.70">
    <property type="entry name" value="Aldolase class I"/>
    <property type="match status" value="2"/>
</dbReference>
<keyword evidence="13" id="KW-0560">Oxidoreductase</keyword>
<protein>
    <recommendedName>
        <fullName evidence="18">glutamate synthase (NADH)</fullName>
        <ecNumber evidence="18">1.4.1.14</ecNumber>
    </recommendedName>
</protein>
<evidence type="ECO:0000256" key="16">
    <source>
        <dbReference type="ARBA" id="ARBA00023164"/>
    </source>
</evidence>
<comment type="cofactor">
    <cofactor evidence="21">
        <name>[3Fe-4S] cluster</name>
        <dbReference type="ChEBI" id="CHEBI:21137"/>
    </cofactor>
    <text evidence="21">Binds 1 [3Fe-4S] cluster.</text>
</comment>
<evidence type="ECO:0000313" key="25">
    <source>
        <dbReference type="Proteomes" id="UP000245591"/>
    </source>
</evidence>
<keyword evidence="7" id="KW-0028">Amino-acid biosynthesis</keyword>
<evidence type="ECO:0000256" key="15">
    <source>
        <dbReference type="ARBA" id="ARBA00023014"/>
    </source>
</evidence>
<feature type="domain" description="Glutamine amidotransferase type-2" evidence="23">
    <location>
        <begin position="25"/>
        <end position="488"/>
    </location>
</feature>
<evidence type="ECO:0000256" key="18">
    <source>
        <dbReference type="ARBA" id="ARBA00024383"/>
    </source>
</evidence>
<dbReference type="CDD" id="cd00713">
    <property type="entry name" value="GltS"/>
    <property type="match status" value="1"/>
</dbReference>
<evidence type="ECO:0000256" key="5">
    <source>
        <dbReference type="ARBA" id="ARBA00004944"/>
    </source>
</evidence>
<dbReference type="GO" id="GO:0019676">
    <property type="term" value="P:ammonia assimilation cycle"/>
    <property type="evidence" value="ECO:0007669"/>
    <property type="project" value="UniProtKB-ARBA"/>
</dbReference>
<evidence type="ECO:0000256" key="2">
    <source>
        <dbReference type="ARBA" id="ARBA00001974"/>
    </source>
</evidence>
<dbReference type="SUPFAM" id="SSF46548">
    <property type="entry name" value="alpha-helical ferredoxin"/>
    <property type="match status" value="1"/>
</dbReference>
<gene>
    <name evidence="24" type="ORF">BB558_001023</name>
</gene>
<evidence type="ECO:0000256" key="1">
    <source>
        <dbReference type="ARBA" id="ARBA00001917"/>
    </source>
</evidence>
<dbReference type="Gene3D" id="3.50.50.60">
    <property type="entry name" value="FAD/NAD(P)-binding domain"/>
    <property type="match status" value="2"/>
</dbReference>
<dbReference type="Pfam" id="PF01645">
    <property type="entry name" value="Glu_synthase"/>
    <property type="match status" value="1"/>
</dbReference>
<dbReference type="Gene3D" id="1.10.1060.10">
    <property type="entry name" value="Alpha-helical ferredoxin"/>
    <property type="match status" value="1"/>
</dbReference>
<dbReference type="NCBIfam" id="TIGR01317">
    <property type="entry name" value="GOGAT_sm_gam"/>
    <property type="match status" value="1"/>
</dbReference>
<dbReference type="Gene3D" id="2.160.20.60">
    <property type="entry name" value="Glutamate synthase, alpha subunit, C-terminal domain"/>
    <property type="match status" value="1"/>
</dbReference>
<dbReference type="GO" id="GO:0016639">
    <property type="term" value="F:oxidoreductase activity, acting on the CH-NH2 group of donors, NAD or NADP as acceptor"/>
    <property type="evidence" value="ECO:0007669"/>
    <property type="project" value="InterPro"/>
</dbReference>
<dbReference type="SUPFAM" id="SSF51395">
    <property type="entry name" value="FMN-linked oxidoreductases"/>
    <property type="match status" value="1"/>
</dbReference>
<evidence type="ECO:0000313" key="24">
    <source>
        <dbReference type="EMBL" id="PWA02812.1"/>
    </source>
</evidence>
<dbReference type="PROSITE" id="PS51278">
    <property type="entry name" value="GATASE_TYPE_2"/>
    <property type="match status" value="1"/>
</dbReference>
<comment type="pathway">
    <text evidence="5">Amino-acid biosynthesis; L-glutamate biosynthesis via GLT pathway; L-glutamate from 2-oxoglutarate and L-glutamine (NAD(+) route): step 1/1.</text>
</comment>
<dbReference type="Pfam" id="PF14691">
    <property type="entry name" value="Fer4_20"/>
    <property type="match status" value="1"/>
</dbReference>
<dbReference type="Proteomes" id="UP000245591">
    <property type="component" value="Unassembled WGS sequence"/>
</dbReference>
<dbReference type="InterPro" id="IPR017932">
    <property type="entry name" value="GATase_2_dom"/>
</dbReference>
<keyword evidence="11" id="KW-0274">FAD</keyword>
<feature type="binding site" evidence="21">
    <location>
        <position position="1227"/>
    </location>
    <ligand>
        <name>[3Fe-4S] cluster</name>
        <dbReference type="ChEBI" id="CHEBI:21137"/>
    </ligand>
</feature>
<dbReference type="UniPathway" id="UPA00634">
    <property type="reaction ID" value="UER00690"/>
</dbReference>
<evidence type="ECO:0000256" key="10">
    <source>
        <dbReference type="ARBA" id="ARBA00022723"/>
    </source>
</evidence>
<proteinExistence type="inferred from homology"/>
<dbReference type="Pfam" id="PF07992">
    <property type="entry name" value="Pyr_redox_2"/>
    <property type="match status" value="1"/>
</dbReference>
<dbReference type="GO" id="GO:0097054">
    <property type="term" value="P:L-glutamate biosynthetic process"/>
    <property type="evidence" value="ECO:0007669"/>
    <property type="project" value="UniProtKB-UniPathway"/>
</dbReference>
<dbReference type="InterPro" id="IPR006005">
    <property type="entry name" value="Glut_synth_ssu1"/>
</dbReference>
<evidence type="ECO:0000256" key="13">
    <source>
        <dbReference type="ARBA" id="ARBA00023002"/>
    </source>
</evidence>
<dbReference type="InterPro" id="IPR036485">
    <property type="entry name" value="Glu_synth_asu_C_sf"/>
</dbReference>
<organism evidence="24 25">
    <name type="scientific">Smittium angustum</name>
    <dbReference type="NCBI Taxonomy" id="133377"/>
    <lineage>
        <taxon>Eukaryota</taxon>
        <taxon>Fungi</taxon>
        <taxon>Fungi incertae sedis</taxon>
        <taxon>Zoopagomycota</taxon>
        <taxon>Kickxellomycotina</taxon>
        <taxon>Harpellomycetes</taxon>
        <taxon>Harpellales</taxon>
        <taxon>Legeriomycetaceae</taxon>
        <taxon>Smittium</taxon>
    </lineage>
</organism>
<keyword evidence="16" id="KW-0314">Glutamate biosynthesis</keyword>
<evidence type="ECO:0000256" key="17">
    <source>
        <dbReference type="ARBA" id="ARBA00023291"/>
    </source>
</evidence>
<dbReference type="FunFam" id="2.160.20.60:FF:000001">
    <property type="entry name" value="Glutamate synthase, large subunit"/>
    <property type="match status" value="1"/>
</dbReference>
<dbReference type="GO" id="GO:0005506">
    <property type="term" value="F:iron ion binding"/>
    <property type="evidence" value="ECO:0007669"/>
    <property type="project" value="InterPro"/>
</dbReference>
<dbReference type="PIRSF" id="PIRSF000187">
    <property type="entry name" value="GOGAT"/>
    <property type="match status" value="1"/>
</dbReference>
<evidence type="ECO:0000256" key="20">
    <source>
        <dbReference type="PIRSR" id="PIRSR000187-1"/>
    </source>
</evidence>
<dbReference type="InterPro" id="IPR036188">
    <property type="entry name" value="FAD/NAD-bd_sf"/>
</dbReference>
<dbReference type="InterPro" id="IPR013785">
    <property type="entry name" value="Aldolase_TIM"/>
</dbReference>
<dbReference type="InterPro" id="IPR028261">
    <property type="entry name" value="DPD_II"/>
</dbReference>
<comment type="cofactor">
    <cofactor evidence="1">
        <name>FMN</name>
        <dbReference type="ChEBI" id="CHEBI:58210"/>
    </cofactor>
</comment>
<evidence type="ECO:0000256" key="19">
    <source>
        <dbReference type="ARBA" id="ARBA00048867"/>
    </source>
</evidence>
<accession>A0A2U1JCH8</accession>
<dbReference type="CDD" id="cd00982">
    <property type="entry name" value="gltB_C"/>
    <property type="match status" value="1"/>
</dbReference>
<keyword evidence="8" id="KW-0285">Flavoprotein</keyword>
<dbReference type="InterPro" id="IPR023753">
    <property type="entry name" value="FAD/NAD-binding_dom"/>
</dbReference>
<evidence type="ECO:0000259" key="23">
    <source>
        <dbReference type="PROSITE" id="PS51278"/>
    </source>
</evidence>
<dbReference type="EMBL" id="MBFU01000053">
    <property type="protein sequence ID" value="PWA02812.1"/>
    <property type="molecule type" value="Genomic_DNA"/>
</dbReference>
<evidence type="ECO:0000256" key="21">
    <source>
        <dbReference type="PIRSR" id="PIRSR000187-2"/>
    </source>
</evidence>
<keyword evidence="9" id="KW-0288">FMN</keyword>
<dbReference type="PANTHER" id="PTHR43100">
    <property type="entry name" value="GLUTAMATE SYNTHASE [NADPH] SMALL CHAIN"/>
    <property type="match status" value="1"/>
</dbReference>
<keyword evidence="14" id="KW-0408">Iron</keyword>
<dbReference type="Pfam" id="PF01493">
    <property type="entry name" value="GXGXG"/>
    <property type="match status" value="1"/>
</dbReference>
<sequence length="2220" mass="245254">MGTGWANVFPEKKGLYDPSLEKDACGVGFFVKVDGVPSHDIVSMASTVLKNMEHRGAVGADPLDGDGAGIMTSMPHKFIKNVWKDIIKSDLLENNPDSEKSPNSFTSRVYKSIIEDYLTNNSLEEGSIDAIFEPFTYSTGNLFFYPSTDDIESAISVFEKIAKTVGLQVLGWRLVPTNNKYIGSISKTKEPQVLQPLIKQIKNQVLQNETDTPSSNKIAPKNPINKFERQLYLLRKISTKEISNTVINGEWFYACSLSANKIIYKGLFSSENLGSYYPDLRNPSYESYFGLVHSRFSTNTFPSWDRAQPFRFCAHNGEINTLEGNKNWMRSREGILSSKHFSKNELEQIFPIIEDHSSDSQAFDSVLELMTLAGELKITEAIITMVPEAWQNLSPDSENVFDTKKKNFYEWASSIMEPWDGPALLAFSDGRYCGAVLDRNGLRPCRYYITKDNIMVCGSEVGAIKIDPENIVQKGRVMPGKVFLVDTSLGLIIDDKSLKKGIFDMKPFGDWIAKNTIDVEKAVESLRIELPSASEKKTKKDLHVLQDPNLAAFGYSIEEINMLLLPMVKNGKEALGSMGNDAILPCLDPEPRLPYEYMRQLFAQVTNPPIDPIRESIVMSLECMIGPEHNMLDINEQQVNRIRLKTFLLSDQEFQAISNLHKLNSIQDYWKTRTIDITFRKSGGSKAYTEALSDVCRLAAEYVQNGTRILILSDRNVGPDRVSLFTLLAAGAVHHTLVQKKLRLKTALIVETGDAREVHHFCTLLGYGVDAIYPYYVYKIIKGLKRVGATDSTISEEELLAKYKKSINDGVKKVMSKMGVSTLHSYKGAQTFEALGISQEVVDICLKNTTSRIGGAGFDVFACDAIAFHEKGYPSTTRVNEITGLQEGSIWSSAGKLGEYHWNRGGTKHVNTPAAISKLQDAVRQKNQQSWDEYSKEQWEKATKGCTLRGLLEFNIPKDCKEISIEEVEPWTEIVKRFVTGAMSYGSISLEAHTALAAAMNKIGGKSNSGEGGEDPSRYEKLPNGGSYRSAIKQVASGRFGVTSYYLTNADEIQIKMAQGAKPGEGGELPGYKVTGKIAETRNSTEGVGLISPPPHHDIYSIEDLKQLIYDLKGANPMARISVKLVSTKGVGIVASGVAKAEADHILISGHDGGTGASRWTGIKYAGLPWEIGVAETHQTLLLNNLRDKVVVQTDGQIKTAKEVLIAAMLGADEFGFATTPLIALGCTMMRKCHLNTCPVGVATQDPVLREKFAGKPEHVINFFYYLAEDVRKFMASIGVSKFQDLVGKSEYLMVDKKSVSMNPKTRNINMEKLLSKEYLDTNTESDTILNTINLDNPKFDDDFCGNTESTSKNNTLPMIGTICKTTSDRLENKLVKSYLDKIKSGSKIEISETLTNLDRSFGATFSYYISLYHGGDGLPEGTIQIRLNGSAGQSFGAFLASGIKMELEGDSNDYVGKGLSGGTLIIYPPRNSTFDSSKNIIVGNVCLYGATSGKAFLNGIAAERFAVRNSGATAVVEGVGDHGCEYMTGGTVVILGETGRNFAAGMSGGIAYVLPRNKKVFEESVNPEMVELESLIDSEEIGKLKTIIIEHYETTGSKNAQMVLSNWNESIKLFIKVIPTEYKRILEKNKSKTVCNHTATKNKNVTNGIHGVANLTNGKVQHSVVDLEDAIPDVNSLSKKKNAIDKLSGFMKYGRETETYRPVKKRIKDWNEINSRLSKEKLKTQAARCMDCGVPFCQSDYSGCPIGNMIPRWNDLVFMEQWKEAFDCLMSTNNFPEFTGRVCPAPCEGACVLGINSDPVGIKSIEAAIIDYAWEQGWMAPVNNIQRSGKKVAIIGSGPAGLAAADQLNLAGYKVTVYEREDRVGGLLMYGIPNMKLDKKYITRRVNKMESEGVEFVTGVEIGKDLKYEKVRLDNDAVLLATGATWPRDMKVEGRELEGIHFAVEFLTLNSKSYLNSKLADDMYISAKGKNVIVIGGGDTGTDCIATSVRHGAESVTNFELLPCPPNTRAQDNPWPLFPRIFKVDYGHAEATETFGSDPRVYCISTKRFISDESNKKITGIETVRVEWEKDNSTGSWIIKEVPGSEKIFKADIVLLAMGFLGPEKETLSELGIEFDKRGAIKTDNEKYETNIPGVFAADDCRRGQSLVVWGINEGRQAAKEIDQYLMDADSTQEKIENCSEMIRKSILPVCGGAVERAIELSGFVSHVETNTNLSFKAE</sequence>
<keyword evidence="10" id="KW-0479">Metal-binding</keyword>
<dbReference type="UniPathway" id="UPA00045"/>
<name>A0A2U1JCH8_SMIAN</name>
<comment type="cofactor">
    <cofactor evidence="2">
        <name>FAD</name>
        <dbReference type="ChEBI" id="CHEBI:57692"/>
    </cofactor>
</comment>
<evidence type="ECO:0000256" key="7">
    <source>
        <dbReference type="ARBA" id="ARBA00022605"/>
    </source>
</evidence>
<dbReference type="EC" id="1.4.1.14" evidence="18"/>
<dbReference type="InterPro" id="IPR009051">
    <property type="entry name" value="Helical_ferredxn"/>
</dbReference>
<dbReference type="PANTHER" id="PTHR43100:SF1">
    <property type="entry name" value="GLUTAMATE SYNTHASE [NADPH] SMALL CHAIN"/>
    <property type="match status" value="1"/>
</dbReference>
<feature type="region of interest" description="Disordered" evidence="22">
    <location>
        <begin position="1005"/>
        <end position="1024"/>
    </location>
</feature>
<evidence type="ECO:0000256" key="12">
    <source>
        <dbReference type="ARBA" id="ARBA00022962"/>
    </source>
</evidence>
<keyword evidence="17 21" id="KW-0003">3Fe-4S</keyword>
<dbReference type="NCBIfam" id="NF008730">
    <property type="entry name" value="PRK11750.1"/>
    <property type="match status" value="1"/>
</dbReference>
<dbReference type="InterPro" id="IPR006982">
    <property type="entry name" value="Glu_synth_centr_N"/>
</dbReference>
<dbReference type="GO" id="GO:0010181">
    <property type="term" value="F:FMN binding"/>
    <property type="evidence" value="ECO:0007669"/>
    <property type="project" value="InterPro"/>
</dbReference>
<evidence type="ECO:0000256" key="14">
    <source>
        <dbReference type="ARBA" id="ARBA00023004"/>
    </source>
</evidence>
<feature type="binding site" evidence="21">
    <location>
        <position position="1233"/>
    </location>
    <ligand>
        <name>[3Fe-4S] cluster</name>
        <dbReference type="ChEBI" id="CHEBI:21137"/>
    </ligand>
</feature>
<dbReference type="InterPro" id="IPR002932">
    <property type="entry name" value="Glu_synthdom"/>
</dbReference>
<keyword evidence="12" id="KW-0315">Glutamine amidotransferase</keyword>
<dbReference type="GO" id="GO:0050660">
    <property type="term" value="F:flavin adenine dinucleotide binding"/>
    <property type="evidence" value="ECO:0007669"/>
    <property type="project" value="InterPro"/>
</dbReference>
<dbReference type="SUPFAM" id="SSF56235">
    <property type="entry name" value="N-terminal nucleophile aminohydrolases (Ntn hydrolases)"/>
    <property type="match status" value="2"/>
</dbReference>
<comment type="pathway">
    <text evidence="3">Energy metabolism; nitrogen metabolism.</text>
</comment>
<reference evidence="24 25" key="1">
    <citation type="journal article" date="2018" name="MBio">
        <title>Comparative Genomics Reveals the Core Gene Toolbox for the Fungus-Insect Symbiosis.</title>
        <authorList>
            <person name="Wang Y."/>
            <person name="Stata M."/>
            <person name="Wang W."/>
            <person name="Stajich J.E."/>
            <person name="White M.M."/>
            <person name="Moncalvo J.M."/>
        </authorList>
    </citation>
    <scope>NUCLEOTIDE SEQUENCE [LARGE SCALE GENOMIC DNA]</scope>
    <source>
        <strain evidence="24 25">AUS-126-30</strain>
    </source>
</reference>
<dbReference type="Pfam" id="PF00310">
    <property type="entry name" value="GATase_2"/>
    <property type="match status" value="2"/>
</dbReference>
<dbReference type="PRINTS" id="PR00419">
    <property type="entry name" value="ADXRDTASE"/>
</dbReference>
<dbReference type="InterPro" id="IPR002489">
    <property type="entry name" value="Glu_synth_asu_C"/>
</dbReference>
<dbReference type="SUPFAM" id="SSF69336">
    <property type="entry name" value="Alpha subunit of glutamate synthase, C-terminal domain"/>
    <property type="match status" value="1"/>
</dbReference>
<evidence type="ECO:0000256" key="6">
    <source>
        <dbReference type="ARBA" id="ARBA00009716"/>
    </source>
</evidence>
<dbReference type="GO" id="GO:0016040">
    <property type="term" value="F:glutamate synthase (NADH) activity"/>
    <property type="evidence" value="ECO:0007669"/>
    <property type="project" value="UniProtKB-EC"/>
</dbReference>
<feature type="binding site" evidence="21">
    <location>
        <position position="1238"/>
    </location>
    <ligand>
        <name>[3Fe-4S] cluster</name>
        <dbReference type="ChEBI" id="CHEBI:21137"/>
    </ligand>
</feature>
<evidence type="ECO:0000256" key="3">
    <source>
        <dbReference type="ARBA" id="ARBA00004802"/>
    </source>
</evidence>
<comment type="pathway">
    <text evidence="4">Nitrogen metabolism.</text>
</comment>
<evidence type="ECO:0000256" key="9">
    <source>
        <dbReference type="ARBA" id="ARBA00022643"/>
    </source>
</evidence>
<dbReference type="InterPro" id="IPR029055">
    <property type="entry name" value="Ntn_hydrolases_N"/>
</dbReference>
<dbReference type="Pfam" id="PF04898">
    <property type="entry name" value="Glu_syn_central"/>
    <property type="match status" value="1"/>
</dbReference>
<dbReference type="InterPro" id="IPR012220">
    <property type="entry name" value="Glu_synth_euk"/>
</dbReference>
<evidence type="ECO:0000256" key="8">
    <source>
        <dbReference type="ARBA" id="ARBA00022630"/>
    </source>
</evidence>
<comment type="catalytic activity">
    <reaction evidence="19">
        <text>2 L-glutamate + NAD(+) = L-glutamine + 2-oxoglutarate + NADH + H(+)</text>
        <dbReference type="Rhea" id="RHEA:13753"/>
        <dbReference type="ChEBI" id="CHEBI:15378"/>
        <dbReference type="ChEBI" id="CHEBI:16810"/>
        <dbReference type="ChEBI" id="CHEBI:29985"/>
        <dbReference type="ChEBI" id="CHEBI:57540"/>
        <dbReference type="ChEBI" id="CHEBI:57945"/>
        <dbReference type="ChEBI" id="CHEBI:58359"/>
        <dbReference type="EC" id="1.4.1.14"/>
    </reaction>
</comment>
<keyword evidence="25" id="KW-1185">Reference proteome</keyword>
<evidence type="ECO:0000256" key="11">
    <source>
        <dbReference type="ARBA" id="ARBA00022827"/>
    </source>
</evidence>
<dbReference type="FunFam" id="3.20.20.70:FF:000031">
    <property type="entry name" value="Glutamate synthase 1 [NADH]"/>
    <property type="match status" value="1"/>
</dbReference>
<comment type="caution">
    <text evidence="24">The sequence shown here is derived from an EMBL/GenBank/DDBJ whole genome shotgun (WGS) entry which is preliminary data.</text>
</comment>
<dbReference type="CDD" id="cd02808">
    <property type="entry name" value="GltS_FMN"/>
    <property type="match status" value="1"/>
</dbReference>
<dbReference type="SUPFAM" id="SSF51971">
    <property type="entry name" value="Nucleotide-binding domain"/>
    <property type="match status" value="2"/>
</dbReference>
<feature type="active site" description="For GATase activity" evidence="20">
    <location>
        <position position="25"/>
    </location>
</feature>
<evidence type="ECO:0000256" key="4">
    <source>
        <dbReference type="ARBA" id="ARBA00004909"/>
    </source>
</evidence>
<comment type="similarity">
    <text evidence="6">Belongs to the glutamate synthase family.</text>
</comment>
<dbReference type="Gene3D" id="3.60.20.10">
    <property type="entry name" value="Glutamine Phosphoribosylpyrophosphate, subunit 1, domain 1"/>
    <property type="match status" value="1"/>
</dbReference>
<evidence type="ECO:0000256" key="22">
    <source>
        <dbReference type="SAM" id="MobiDB-lite"/>
    </source>
</evidence>
<dbReference type="FunFam" id="3.50.50.60:FF:000022">
    <property type="entry name" value="Glutamate synthase [NADH], amyloplastic"/>
    <property type="match status" value="1"/>
</dbReference>
<dbReference type="FunFam" id="3.20.20.70:FF:000017">
    <property type="entry name" value="Glutamate synthase [NADH], amyloplastic"/>
    <property type="match status" value="1"/>
</dbReference>
<dbReference type="GO" id="GO:0051538">
    <property type="term" value="F:3 iron, 4 sulfur cluster binding"/>
    <property type="evidence" value="ECO:0007669"/>
    <property type="project" value="UniProtKB-KW"/>
</dbReference>
<dbReference type="InterPro" id="IPR051394">
    <property type="entry name" value="Glutamate_Synthase"/>
</dbReference>